<feature type="non-terminal residue" evidence="1">
    <location>
        <position position="1"/>
    </location>
</feature>
<protein>
    <submittedName>
        <fullName evidence="1">Uncharacterized protein</fullName>
    </submittedName>
</protein>
<dbReference type="AlphaFoldDB" id="A0A372JSR8"/>
<organism evidence="1 2">
    <name type="scientific">Actinomadura logoneensis</name>
    <dbReference type="NCBI Taxonomy" id="2293572"/>
    <lineage>
        <taxon>Bacteria</taxon>
        <taxon>Bacillati</taxon>
        <taxon>Actinomycetota</taxon>
        <taxon>Actinomycetes</taxon>
        <taxon>Streptosporangiales</taxon>
        <taxon>Thermomonosporaceae</taxon>
        <taxon>Actinomadura</taxon>
    </lineage>
</organism>
<evidence type="ECO:0000313" key="2">
    <source>
        <dbReference type="Proteomes" id="UP000261811"/>
    </source>
</evidence>
<keyword evidence="2" id="KW-1185">Reference proteome</keyword>
<proteinExistence type="predicted"/>
<name>A0A372JSR8_9ACTN</name>
<comment type="caution">
    <text evidence="1">The sequence shown here is derived from an EMBL/GenBank/DDBJ whole genome shotgun (WGS) entry which is preliminary data.</text>
</comment>
<reference evidence="1 2" key="1">
    <citation type="submission" date="2018-08" db="EMBL/GenBank/DDBJ databases">
        <title>Actinomadura jelena sp. nov., a novel Actinomycete isolated from soil in Chad.</title>
        <authorList>
            <person name="Shi L."/>
        </authorList>
    </citation>
    <scope>NUCLEOTIDE SEQUENCE [LARGE SCALE GENOMIC DNA]</scope>
    <source>
        <strain evidence="1 2">NEAU-G17</strain>
    </source>
</reference>
<accession>A0A372JSR8</accession>
<dbReference type="Proteomes" id="UP000261811">
    <property type="component" value="Unassembled WGS sequence"/>
</dbReference>
<evidence type="ECO:0000313" key="1">
    <source>
        <dbReference type="EMBL" id="RFU42388.1"/>
    </source>
</evidence>
<dbReference type="RefSeq" id="WP_199486456.1">
    <property type="nucleotide sequence ID" value="NZ_QURH01000126.1"/>
</dbReference>
<gene>
    <name evidence="1" type="ORF">DZF91_06815</name>
</gene>
<sequence length="63" mass="6486">DAGRRRLAEALAARRVDLLAAEAGGDALAVARDLGFAGLEEMYAALGGGQLPLPGLMARLLPR</sequence>
<dbReference type="EMBL" id="QURH01000126">
    <property type="protein sequence ID" value="RFU42388.1"/>
    <property type="molecule type" value="Genomic_DNA"/>
</dbReference>